<dbReference type="EMBL" id="LT629754">
    <property type="protein sequence ID" value="SDT24148.1"/>
    <property type="molecule type" value="Genomic_DNA"/>
</dbReference>
<feature type="transmembrane region" description="Helical" evidence="1">
    <location>
        <begin position="166"/>
        <end position="187"/>
    </location>
</feature>
<keyword evidence="3" id="KW-1185">Reference proteome</keyword>
<feature type="transmembrane region" description="Helical" evidence="1">
    <location>
        <begin position="61"/>
        <end position="78"/>
    </location>
</feature>
<evidence type="ECO:0000256" key="1">
    <source>
        <dbReference type="SAM" id="Phobius"/>
    </source>
</evidence>
<accession>A0ABY0UVJ3</accession>
<name>A0ABY0UVJ3_9FLAO</name>
<gene>
    <name evidence="2" type="ORF">SAMN05192545_3127</name>
</gene>
<sequence length="224" mass="25331">MQSKKRNARIAGVLYLLVIILGVFAEKNVRTGLIELDHSEKTISNIIEHELLFRLGFLGDLGMQFTYFLLAIFMYSILKNTCELTAKTMLLSVCIAVAIMCLNMLNQYAPLLLLSTTNEPLEFTNNLVVFYIQMHSHGYHIAQLFFGFWLLPLGFLITKSKHFPSIIGYGLIIGCFGYLLDFIIYFLSPETNQKLSEFITAPADIAEISLCLFLLVAGIKQNNN</sequence>
<feature type="transmembrane region" description="Helical" evidence="1">
    <location>
        <begin position="199"/>
        <end position="219"/>
    </location>
</feature>
<keyword evidence="1" id="KW-1133">Transmembrane helix</keyword>
<evidence type="ECO:0000313" key="3">
    <source>
        <dbReference type="Proteomes" id="UP000199574"/>
    </source>
</evidence>
<feature type="transmembrane region" description="Helical" evidence="1">
    <location>
        <begin position="137"/>
        <end position="157"/>
    </location>
</feature>
<dbReference type="Pfam" id="PF14329">
    <property type="entry name" value="DUF4386"/>
    <property type="match status" value="1"/>
</dbReference>
<organism evidence="2 3">
    <name type="scientific">Maribacter dokdonensis</name>
    <dbReference type="NCBI Taxonomy" id="320912"/>
    <lineage>
        <taxon>Bacteria</taxon>
        <taxon>Pseudomonadati</taxon>
        <taxon>Bacteroidota</taxon>
        <taxon>Flavobacteriia</taxon>
        <taxon>Flavobacteriales</taxon>
        <taxon>Flavobacteriaceae</taxon>
        <taxon>Maribacter</taxon>
    </lineage>
</organism>
<dbReference type="RefSeq" id="WP_091607495.1">
    <property type="nucleotide sequence ID" value="NZ_LT629754.1"/>
</dbReference>
<keyword evidence="1" id="KW-0812">Transmembrane</keyword>
<protein>
    <recommendedName>
        <fullName evidence="4">DUF4386 domain-containing protein</fullName>
    </recommendedName>
</protein>
<dbReference type="Proteomes" id="UP000199574">
    <property type="component" value="Chromosome I"/>
</dbReference>
<feature type="transmembrane region" description="Helical" evidence="1">
    <location>
        <begin position="90"/>
        <end position="109"/>
    </location>
</feature>
<keyword evidence="1" id="KW-0472">Membrane</keyword>
<dbReference type="GeneID" id="90593798"/>
<evidence type="ECO:0008006" key="4">
    <source>
        <dbReference type="Google" id="ProtNLM"/>
    </source>
</evidence>
<evidence type="ECO:0000313" key="2">
    <source>
        <dbReference type="EMBL" id="SDT24148.1"/>
    </source>
</evidence>
<dbReference type="InterPro" id="IPR025495">
    <property type="entry name" value="DUF4386"/>
</dbReference>
<proteinExistence type="predicted"/>
<reference evidence="2 3" key="1">
    <citation type="submission" date="2016-10" db="EMBL/GenBank/DDBJ databases">
        <authorList>
            <person name="Varghese N."/>
            <person name="Submissions S."/>
        </authorList>
    </citation>
    <scope>NUCLEOTIDE SEQUENCE [LARGE SCALE GENOMIC DNA]</scope>
    <source>
        <strain evidence="2 3">MAR_2009_60</strain>
    </source>
</reference>